<reference evidence="3 4" key="1">
    <citation type="submission" date="2017-03" db="EMBL/GenBank/DDBJ databases">
        <title>Genome sequence of Methanobrevibacter thaueri.</title>
        <authorList>
            <person name="Poehlein A."/>
            <person name="Seedorf H."/>
            <person name="Daniel R."/>
        </authorList>
    </citation>
    <scope>NUCLEOTIDE SEQUENCE [LARGE SCALE GENOMIC DNA]</scope>
    <source>
        <strain evidence="3 4">DSM 11995</strain>
    </source>
</reference>
<feature type="transmembrane region" description="Helical" evidence="1">
    <location>
        <begin position="133"/>
        <end position="150"/>
    </location>
</feature>
<keyword evidence="1" id="KW-0472">Membrane</keyword>
<dbReference type="PANTHER" id="PTHR14969">
    <property type="entry name" value="SPHINGOSINE-1-PHOSPHATE PHOSPHOHYDROLASE"/>
    <property type="match status" value="1"/>
</dbReference>
<dbReference type="SUPFAM" id="SSF48317">
    <property type="entry name" value="Acid phosphatase/Vanadium-dependent haloperoxidase"/>
    <property type="match status" value="1"/>
</dbReference>
<feature type="domain" description="Phosphatidic acid phosphatase type 2/haloperoxidase" evidence="2">
    <location>
        <begin position="58"/>
        <end position="175"/>
    </location>
</feature>
<gene>
    <name evidence="3" type="primary">bcrC</name>
    <name evidence="3" type="ORF">MBBTH_07770</name>
</gene>
<dbReference type="AlphaFoldDB" id="A0A315YA26"/>
<feature type="transmembrane region" description="Helical" evidence="1">
    <location>
        <begin position="23"/>
        <end position="46"/>
    </location>
</feature>
<dbReference type="PANTHER" id="PTHR14969:SF13">
    <property type="entry name" value="AT30094P"/>
    <property type="match status" value="1"/>
</dbReference>
<dbReference type="EC" id="3.6.1.27" evidence="3"/>
<dbReference type="InterPro" id="IPR000326">
    <property type="entry name" value="PAP2/HPO"/>
</dbReference>
<keyword evidence="4" id="KW-1185">Reference proteome</keyword>
<dbReference type="OrthoDB" id="10182at2157"/>
<keyword evidence="1" id="KW-1133">Transmembrane helix</keyword>
<feature type="transmembrane region" description="Helical" evidence="1">
    <location>
        <begin position="58"/>
        <end position="81"/>
    </location>
</feature>
<dbReference type="SMART" id="SM00014">
    <property type="entry name" value="acidPPc"/>
    <property type="match status" value="1"/>
</dbReference>
<evidence type="ECO:0000313" key="4">
    <source>
        <dbReference type="Proteomes" id="UP000251717"/>
    </source>
</evidence>
<dbReference type="GO" id="GO:0050380">
    <property type="term" value="F:undecaprenyl-diphosphatase activity"/>
    <property type="evidence" value="ECO:0007669"/>
    <property type="project" value="UniProtKB-EC"/>
</dbReference>
<proteinExistence type="predicted"/>
<feature type="transmembrane region" description="Helical" evidence="1">
    <location>
        <begin position="156"/>
        <end position="174"/>
    </location>
</feature>
<protein>
    <submittedName>
        <fullName evidence="3">Undecaprenyl-diphosphatase BcrC</fullName>
        <ecNumber evidence="3">3.6.1.27</ecNumber>
    </submittedName>
</protein>
<evidence type="ECO:0000313" key="3">
    <source>
        <dbReference type="EMBL" id="PWB87622.1"/>
    </source>
</evidence>
<name>A0A315YA26_9EURY</name>
<evidence type="ECO:0000259" key="2">
    <source>
        <dbReference type="SMART" id="SM00014"/>
    </source>
</evidence>
<feature type="transmembrane region" description="Helical" evidence="1">
    <location>
        <begin position="101"/>
        <end position="121"/>
    </location>
</feature>
<dbReference type="Pfam" id="PF01569">
    <property type="entry name" value="PAP2"/>
    <property type="match status" value="1"/>
</dbReference>
<dbReference type="Proteomes" id="UP000251717">
    <property type="component" value="Unassembled WGS sequence"/>
</dbReference>
<keyword evidence="1" id="KW-0812">Transmembrane</keyword>
<evidence type="ECO:0000256" key="1">
    <source>
        <dbReference type="SAM" id="Phobius"/>
    </source>
</evidence>
<accession>A0A315YA26</accession>
<dbReference type="InterPro" id="IPR036938">
    <property type="entry name" value="PAP2/HPO_sf"/>
</dbReference>
<dbReference type="Gene3D" id="1.20.144.10">
    <property type="entry name" value="Phosphatidic acid phosphatase type 2/haloperoxidase"/>
    <property type="match status" value="2"/>
</dbReference>
<sequence>MSINEIFFYYINNNLQNPIFDAVLPYITHLGGFVWMLMIVLLVILYAKLRNKETLKKVAIIALIALLLSDLVTYAIKLVVQEPRPYMVLDNVRLLIFEDDVFAFPSGHATSTLAVISVFLLNIEDLAKKHYKILSVLLTLFAIVILFSRIYCGVHYPFDVLSGALIGIAGALIVNRYKDKILSKINI</sequence>
<dbReference type="RefSeq" id="WP_116591748.1">
    <property type="nucleotide sequence ID" value="NZ_MZGS01000018.1"/>
</dbReference>
<keyword evidence="3" id="KW-0378">Hydrolase</keyword>
<comment type="caution">
    <text evidence="3">The sequence shown here is derived from an EMBL/GenBank/DDBJ whole genome shotgun (WGS) entry which is preliminary data.</text>
</comment>
<organism evidence="3 4">
    <name type="scientific">Methanobrevibacter thaueri</name>
    <dbReference type="NCBI Taxonomy" id="190975"/>
    <lineage>
        <taxon>Archaea</taxon>
        <taxon>Methanobacteriati</taxon>
        <taxon>Methanobacteriota</taxon>
        <taxon>Methanomada group</taxon>
        <taxon>Methanobacteria</taxon>
        <taxon>Methanobacteriales</taxon>
        <taxon>Methanobacteriaceae</taxon>
        <taxon>Methanobrevibacter</taxon>
    </lineage>
</organism>
<dbReference type="EMBL" id="MZGS01000018">
    <property type="protein sequence ID" value="PWB87622.1"/>
    <property type="molecule type" value="Genomic_DNA"/>
</dbReference>